<evidence type="ECO:0000313" key="3">
    <source>
        <dbReference type="Proteomes" id="UP000094385"/>
    </source>
</evidence>
<dbReference type="Proteomes" id="UP000094385">
    <property type="component" value="Unassembled WGS sequence"/>
</dbReference>
<accession>A0A1E3Q4M0</accession>
<evidence type="ECO:0000313" key="2">
    <source>
        <dbReference type="EMBL" id="ODQ72636.1"/>
    </source>
</evidence>
<evidence type="ECO:0000259" key="1">
    <source>
        <dbReference type="Pfam" id="PF25581"/>
    </source>
</evidence>
<reference evidence="2 3" key="1">
    <citation type="journal article" date="2016" name="Proc. Natl. Acad. Sci. U.S.A.">
        <title>Comparative genomics of biotechnologically important yeasts.</title>
        <authorList>
            <person name="Riley R."/>
            <person name="Haridas S."/>
            <person name="Wolfe K.H."/>
            <person name="Lopes M.R."/>
            <person name="Hittinger C.T."/>
            <person name="Goeker M."/>
            <person name="Salamov A.A."/>
            <person name="Wisecaver J.H."/>
            <person name="Long T.M."/>
            <person name="Calvey C.H."/>
            <person name="Aerts A.L."/>
            <person name="Barry K.W."/>
            <person name="Choi C."/>
            <person name="Clum A."/>
            <person name="Coughlan A.Y."/>
            <person name="Deshpande S."/>
            <person name="Douglass A.P."/>
            <person name="Hanson S.J."/>
            <person name="Klenk H.-P."/>
            <person name="LaButti K.M."/>
            <person name="Lapidus A."/>
            <person name="Lindquist E.A."/>
            <person name="Lipzen A.M."/>
            <person name="Meier-Kolthoff J.P."/>
            <person name="Ohm R.A."/>
            <person name="Otillar R.P."/>
            <person name="Pangilinan J.L."/>
            <person name="Peng Y."/>
            <person name="Rokas A."/>
            <person name="Rosa C.A."/>
            <person name="Scheuner C."/>
            <person name="Sibirny A.A."/>
            <person name="Slot J.C."/>
            <person name="Stielow J.B."/>
            <person name="Sun H."/>
            <person name="Kurtzman C.P."/>
            <person name="Blackwell M."/>
            <person name="Grigoriev I.V."/>
            <person name="Jeffries T.W."/>
        </authorList>
    </citation>
    <scope>NUCLEOTIDE SEQUENCE [LARGE SCALE GENOMIC DNA]</scope>
    <source>
        <strain evidence="2 3">NRRL Y-11557</strain>
    </source>
</reference>
<protein>
    <recommendedName>
        <fullName evidence="1">AsqO/PenF-like C-terminal domain-containing protein</fullName>
    </recommendedName>
</protein>
<dbReference type="STRING" id="675824.A0A1E3Q4M0"/>
<organism evidence="2 3">
    <name type="scientific">Lipomyces starkeyi NRRL Y-11557</name>
    <dbReference type="NCBI Taxonomy" id="675824"/>
    <lineage>
        <taxon>Eukaryota</taxon>
        <taxon>Fungi</taxon>
        <taxon>Dikarya</taxon>
        <taxon>Ascomycota</taxon>
        <taxon>Saccharomycotina</taxon>
        <taxon>Lipomycetes</taxon>
        <taxon>Lipomycetales</taxon>
        <taxon>Lipomycetaceae</taxon>
        <taxon>Lipomyces</taxon>
    </lineage>
</organism>
<gene>
    <name evidence="2" type="ORF">LIPSTDRAFT_302653</name>
</gene>
<keyword evidence="3" id="KW-1185">Reference proteome</keyword>
<name>A0A1E3Q4M0_LIPST</name>
<sequence length="133" mass="14544">MVLGPCKSRSIFYCLVRLYVYISSNEQEYYSVYLAKDGVPILLGASITVRPYGSSKTQSEYPPSANATNPDGFTINVDAGYAGKFEFNASNHNLVQNSSTYARWTGEVTGGPVGGEHCSGRGVGLWEWMHFLA</sequence>
<dbReference type="Pfam" id="PF25581">
    <property type="entry name" value="AsqO_C"/>
    <property type="match status" value="1"/>
</dbReference>
<feature type="domain" description="AsqO/PenF-like C-terminal" evidence="1">
    <location>
        <begin position="19"/>
        <end position="129"/>
    </location>
</feature>
<dbReference type="EMBL" id="KV454295">
    <property type="protein sequence ID" value="ODQ72636.1"/>
    <property type="molecule type" value="Genomic_DNA"/>
</dbReference>
<dbReference type="AlphaFoldDB" id="A0A1E3Q4M0"/>
<dbReference type="InterPro" id="IPR057722">
    <property type="entry name" value="AsqO/PenF-like_C"/>
</dbReference>
<proteinExistence type="predicted"/>
<dbReference type="OrthoDB" id="5344254at2759"/>